<keyword evidence="5" id="KW-0804">Transcription</keyword>
<dbReference type="PANTHER" id="PTHR43133">
    <property type="entry name" value="RNA POLYMERASE ECF-TYPE SIGMA FACTO"/>
    <property type="match status" value="1"/>
</dbReference>
<dbReference type="PANTHER" id="PTHR43133:SF52">
    <property type="entry name" value="ECF RNA POLYMERASE SIGMA FACTOR SIGL"/>
    <property type="match status" value="1"/>
</dbReference>
<evidence type="ECO:0000313" key="8">
    <source>
        <dbReference type="EMBL" id="MBY8888940.1"/>
    </source>
</evidence>
<organism evidence="8 9">
    <name type="scientific">Streptantibioticus parmotrematis</name>
    <dbReference type="NCBI Taxonomy" id="2873249"/>
    <lineage>
        <taxon>Bacteria</taxon>
        <taxon>Bacillati</taxon>
        <taxon>Actinomycetota</taxon>
        <taxon>Actinomycetes</taxon>
        <taxon>Kitasatosporales</taxon>
        <taxon>Streptomycetaceae</taxon>
        <taxon>Streptantibioticus</taxon>
    </lineage>
</organism>
<dbReference type="SUPFAM" id="SSF88659">
    <property type="entry name" value="Sigma3 and sigma4 domains of RNA polymerase sigma factors"/>
    <property type="match status" value="1"/>
</dbReference>
<evidence type="ECO:0000256" key="1">
    <source>
        <dbReference type="ARBA" id="ARBA00010641"/>
    </source>
</evidence>
<comment type="similarity">
    <text evidence="1">Belongs to the sigma-70 factor family. ECF subfamily.</text>
</comment>
<reference evidence="8 9" key="1">
    <citation type="submission" date="2021-08" db="EMBL/GenBank/DDBJ databases">
        <title>Streptomyces sp. PTM05 isolated from lichen.</title>
        <authorList>
            <person name="Somphong A."/>
            <person name="Phongsopitanun W."/>
            <person name="Tanasupawat S."/>
        </authorList>
    </citation>
    <scope>NUCLEOTIDE SEQUENCE [LARGE SCALE GENOMIC DNA]</scope>
    <source>
        <strain evidence="8 9">Ptm05</strain>
    </source>
</reference>
<keyword evidence="9" id="KW-1185">Reference proteome</keyword>
<dbReference type="Gene3D" id="1.10.10.10">
    <property type="entry name" value="Winged helix-like DNA-binding domain superfamily/Winged helix DNA-binding domain"/>
    <property type="match status" value="1"/>
</dbReference>
<keyword evidence="2" id="KW-0805">Transcription regulation</keyword>
<comment type="caution">
    <text evidence="8">The sequence shown here is derived from an EMBL/GenBank/DDBJ whole genome shotgun (WGS) entry which is preliminary data.</text>
</comment>
<dbReference type="EMBL" id="JAINVZ010000032">
    <property type="protein sequence ID" value="MBY8888940.1"/>
    <property type="molecule type" value="Genomic_DNA"/>
</dbReference>
<keyword evidence="3" id="KW-0731">Sigma factor</keyword>
<name>A0ABS7R0F3_9ACTN</name>
<gene>
    <name evidence="8" type="ORF">K7472_29440</name>
</gene>
<evidence type="ECO:0000313" key="9">
    <source>
        <dbReference type="Proteomes" id="UP001198565"/>
    </source>
</evidence>
<evidence type="ECO:0000259" key="6">
    <source>
        <dbReference type="Pfam" id="PF04542"/>
    </source>
</evidence>
<dbReference type="InterPro" id="IPR036388">
    <property type="entry name" value="WH-like_DNA-bd_sf"/>
</dbReference>
<dbReference type="Pfam" id="PF04545">
    <property type="entry name" value="Sigma70_r4"/>
    <property type="match status" value="1"/>
</dbReference>
<keyword evidence="4" id="KW-0238">DNA-binding</keyword>
<proteinExistence type="inferred from homology"/>
<dbReference type="Pfam" id="PF04542">
    <property type="entry name" value="Sigma70_r2"/>
    <property type="match status" value="1"/>
</dbReference>
<dbReference type="InterPro" id="IPR013324">
    <property type="entry name" value="RNA_pol_sigma_r3/r4-like"/>
</dbReference>
<dbReference type="Proteomes" id="UP001198565">
    <property type="component" value="Unassembled WGS sequence"/>
</dbReference>
<dbReference type="InterPro" id="IPR013325">
    <property type="entry name" value="RNA_pol_sigma_r2"/>
</dbReference>
<dbReference type="CDD" id="cd06171">
    <property type="entry name" value="Sigma70_r4"/>
    <property type="match status" value="1"/>
</dbReference>
<dbReference type="InterPro" id="IPR039425">
    <property type="entry name" value="RNA_pol_sigma-70-like"/>
</dbReference>
<sequence length="189" mass="21029">MRVLYEVHAASLLRTLLGWTKGDRQAAEDLMQETMLRAWRHLGALHEDPRSVRPWLLTVARRLAIDALRARAARPPEVEDEPLARIPVVAQPMEQVLDRQVLRDAMASLTATHRTVVVEVYIRQQSVREVAERLGIPEGTVKSRSYNALRALRDALGHDPAFESRGPGRAVALRGGRAAGRALTAQRAA</sequence>
<evidence type="ECO:0000256" key="5">
    <source>
        <dbReference type="ARBA" id="ARBA00023163"/>
    </source>
</evidence>
<evidence type="ECO:0000256" key="3">
    <source>
        <dbReference type="ARBA" id="ARBA00023082"/>
    </source>
</evidence>
<dbReference type="Gene3D" id="1.10.1740.10">
    <property type="match status" value="1"/>
</dbReference>
<dbReference type="InterPro" id="IPR014284">
    <property type="entry name" value="RNA_pol_sigma-70_dom"/>
</dbReference>
<evidence type="ECO:0000256" key="4">
    <source>
        <dbReference type="ARBA" id="ARBA00023125"/>
    </source>
</evidence>
<dbReference type="InterPro" id="IPR007630">
    <property type="entry name" value="RNA_pol_sigma70_r4"/>
</dbReference>
<evidence type="ECO:0000256" key="2">
    <source>
        <dbReference type="ARBA" id="ARBA00023015"/>
    </source>
</evidence>
<feature type="domain" description="RNA polymerase sigma-70 region 2" evidence="6">
    <location>
        <begin position="5"/>
        <end position="72"/>
    </location>
</feature>
<dbReference type="SUPFAM" id="SSF88946">
    <property type="entry name" value="Sigma2 domain of RNA polymerase sigma factors"/>
    <property type="match status" value="1"/>
</dbReference>
<dbReference type="InterPro" id="IPR007627">
    <property type="entry name" value="RNA_pol_sigma70_r2"/>
</dbReference>
<evidence type="ECO:0000259" key="7">
    <source>
        <dbReference type="Pfam" id="PF04545"/>
    </source>
</evidence>
<dbReference type="NCBIfam" id="TIGR02937">
    <property type="entry name" value="sigma70-ECF"/>
    <property type="match status" value="1"/>
</dbReference>
<accession>A0ABS7R0F3</accession>
<feature type="domain" description="RNA polymerase sigma-70 region 4" evidence="7">
    <location>
        <begin position="105"/>
        <end position="153"/>
    </location>
</feature>
<protein>
    <submittedName>
        <fullName evidence="8">Sigma-70 family RNA polymerase sigma factor</fullName>
    </submittedName>
</protein>